<keyword evidence="1" id="KW-0175">Coiled coil</keyword>
<organism evidence="3 4">
    <name type="scientific">Ignelater luminosus</name>
    <name type="common">Cucubano</name>
    <name type="synonym">Pyrophorus luminosus</name>
    <dbReference type="NCBI Taxonomy" id="2038154"/>
    <lineage>
        <taxon>Eukaryota</taxon>
        <taxon>Metazoa</taxon>
        <taxon>Ecdysozoa</taxon>
        <taxon>Arthropoda</taxon>
        <taxon>Hexapoda</taxon>
        <taxon>Insecta</taxon>
        <taxon>Pterygota</taxon>
        <taxon>Neoptera</taxon>
        <taxon>Endopterygota</taxon>
        <taxon>Coleoptera</taxon>
        <taxon>Polyphaga</taxon>
        <taxon>Elateriformia</taxon>
        <taxon>Elateroidea</taxon>
        <taxon>Elateridae</taxon>
        <taxon>Agrypninae</taxon>
        <taxon>Pyrophorini</taxon>
        <taxon>Ignelater</taxon>
    </lineage>
</organism>
<evidence type="ECO:0000256" key="2">
    <source>
        <dbReference type="SAM" id="MobiDB-lite"/>
    </source>
</evidence>
<name>A0A8K0GH09_IGNLU</name>
<keyword evidence="4" id="KW-1185">Reference proteome</keyword>
<feature type="compositionally biased region" description="Polar residues" evidence="2">
    <location>
        <begin position="1"/>
        <end position="16"/>
    </location>
</feature>
<sequence length="237" mass="27266">MSSEIEVSGDNSNNPEDCSDALSKIEKEDTNVEGPEQSWLKNEKELQNKIAEYESTLEQEKCKNASLQKDLQARTEERDNLKTQVIKLEKELAKNSLKGTKDHSTDTNDMVTKARSVIFEKTKTCKNQELQIEALTQQVAALKEIVSISKDMLDIRNIEVKQLQDKLSCIELKFTAEKDRHLLMHTKLEKMMKLNEELKTEYQNQLALFTELKKAYTKHQTLTSTESQNEINDKEPA</sequence>
<reference evidence="3" key="1">
    <citation type="submission" date="2019-08" db="EMBL/GenBank/DDBJ databases">
        <title>The genome of the North American firefly Photinus pyralis.</title>
        <authorList>
            <consortium name="Photinus pyralis genome working group"/>
            <person name="Fallon T.R."/>
            <person name="Sander Lower S.E."/>
            <person name="Weng J.-K."/>
        </authorList>
    </citation>
    <scope>NUCLEOTIDE SEQUENCE</scope>
    <source>
        <strain evidence="3">TRF0915ILg1</strain>
        <tissue evidence="3">Whole body</tissue>
    </source>
</reference>
<comment type="caution">
    <text evidence="3">The sequence shown here is derived from an EMBL/GenBank/DDBJ whole genome shotgun (WGS) entry which is preliminary data.</text>
</comment>
<evidence type="ECO:0000313" key="3">
    <source>
        <dbReference type="EMBL" id="KAF2901407.1"/>
    </source>
</evidence>
<feature type="region of interest" description="Disordered" evidence="2">
    <location>
        <begin position="1"/>
        <end position="42"/>
    </location>
</feature>
<protein>
    <submittedName>
        <fullName evidence="3">Uncharacterized protein</fullName>
    </submittedName>
</protein>
<evidence type="ECO:0000256" key="1">
    <source>
        <dbReference type="SAM" id="Coils"/>
    </source>
</evidence>
<proteinExistence type="predicted"/>
<gene>
    <name evidence="3" type="ORF">ILUMI_04784</name>
</gene>
<dbReference type="EMBL" id="VTPC01001661">
    <property type="protein sequence ID" value="KAF2901407.1"/>
    <property type="molecule type" value="Genomic_DNA"/>
</dbReference>
<accession>A0A8K0GH09</accession>
<evidence type="ECO:0000313" key="4">
    <source>
        <dbReference type="Proteomes" id="UP000801492"/>
    </source>
</evidence>
<dbReference type="OrthoDB" id="6620016at2759"/>
<dbReference type="Proteomes" id="UP000801492">
    <property type="component" value="Unassembled WGS sequence"/>
</dbReference>
<feature type="coiled-coil region" evidence="1">
    <location>
        <begin position="188"/>
        <end position="215"/>
    </location>
</feature>
<dbReference type="AlphaFoldDB" id="A0A8K0GH09"/>